<dbReference type="Gene3D" id="3.20.20.70">
    <property type="entry name" value="Aldolase class I"/>
    <property type="match status" value="1"/>
</dbReference>
<comment type="catalytic activity">
    <reaction evidence="13 16">
        <text>(4R,5S)-dethiobiotin + (sulfur carrier)-SH + 2 reduced [2Fe-2S]-[ferredoxin] + 2 S-adenosyl-L-methionine = (sulfur carrier)-H + biotin + 2 5'-deoxyadenosine + 2 L-methionine + 2 oxidized [2Fe-2S]-[ferredoxin]</text>
        <dbReference type="Rhea" id="RHEA:22060"/>
        <dbReference type="Rhea" id="RHEA-COMP:10000"/>
        <dbReference type="Rhea" id="RHEA-COMP:10001"/>
        <dbReference type="Rhea" id="RHEA-COMP:14737"/>
        <dbReference type="Rhea" id="RHEA-COMP:14739"/>
        <dbReference type="ChEBI" id="CHEBI:17319"/>
        <dbReference type="ChEBI" id="CHEBI:29917"/>
        <dbReference type="ChEBI" id="CHEBI:33737"/>
        <dbReference type="ChEBI" id="CHEBI:33738"/>
        <dbReference type="ChEBI" id="CHEBI:57586"/>
        <dbReference type="ChEBI" id="CHEBI:57844"/>
        <dbReference type="ChEBI" id="CHEBI:59789"/>
        <dbReference type="ChEBI" id="CHEBI:64428"/>
        <dbReference type="ChEBI" id="CHEBI:149473"/>
        <dbReference type="EC" id="2.8.1.6"/>
    </reaction>
</comment>
<keyword evidence="11 16" id="KW-0408">Iron</keyword>
<dbReference type="GO" id="GO:0009102">
    <property type="term" value="P:biotin biosynthetic process"/>
    <property type="evidence" value="ECO:0007669"/>
    <property type="project" value="UniProtKB-UniRule"/>
</dbReference>
<name>A0A2T5G3P9_HYDSH</name>
<dbReference type="Pfam" id="PF04055">
    <property type="entry name" value="Radical_SAM"/>
    <property type="match status" value="1"/>
</dbReference>
<dbReference type="GO" id="GO:0051539">
    <property type="term" value="F:4 iron, 4 sulfur cluster binding"/>
    <property type="evidence" value="ECO:0007669"/>
    <property type="project" value="UniProtKB-KW"/>
</dbReference>
<dbReference type="HAMAP" id="MF_01694">
    <property type="entry name" value="BioB"/>
    <property type="match status" value="1"/>
</dbReference>
<dbReference type="FunFam" id="3.20.20.70:FF:000026">
    <property type="entry name" value="Biotin synthase"/>
    <property type="match status" value="1"/>
</dbReference>
<comment type="similarity">
    <text evidence="2 16">Belongs to the radical SAM superfamily. Biotin synthase family.</text>
</comment>
<feature type="binding site" evidence="16 17">
    <location>
        <position position="166"/>
    </location>
    <ligand>
        <name>[2Fe-2S] cluster</name>
        <dbReference type="ChEBI" id="CHEBI:190135"/>
    </ligand>
</feature>
<keyword evidence="6 16" id="KW-0808">Transferase</keyword>
<evidence type="ECO:0000256" key="15">
    <source>
        <dbReference type="ARBA" id="ARBA00070199"/>
    </source>
</evidence>
<feature type="binding site" evidence="16 17">
    <location>
        <position position="90"/>
    </location>
    <ligand>
        <name>[4Fe-4S] cluster</name>
        <dbReference type="ChEBI" id="CHEBI:49883"/>
        <note>4Fe-4S-S-AdoMet</note>
    </ligand>
</feature>
<evidence type="ECO:0000256" key="14">
    <source>
        <dbReference type="ARBA" id="ARBA00057568"/>
    </source>
</evidence>
<evidence type="ECO:0000256" key="17">
    <source>
        <dbReference type="PIRSR" id="PIRSR001619-1"/>
    </source>
</evidence>
<keyword evidence="9 16" id="KW-0479">Metal-binding</keyword>
<dbReference type="SUPFAM" id="SSF102114">
    <property type="entry name" value="Radical SAM enzymes"/>
    <property type="match status" value="1"/>
</dbReference>
<dbReference type="GO" id="GO:0005506">
    <property type="term" value="F:iron ion binding"/>
    <property type="evidence" value="ECO:0007669"/>
    <property type="project" value="UniProtKB-UniRule"/>
</dbReference>
<feature type="binding site" evidence="16 17">
    <location>
        <position position="94"/>
    </location>
    <ligand>
        <name>[4Fe-4S] cluster</name>
        <dbReference type="ChEBI" id="CHEBI:49883"/>
        <note>4Fe-4S-S-AdoMet</note>
    </ligand>
</feature>
<evidence type="ECO:0000256" key="9">
    <source>
        <dbReference type="ARBA" id="ARBA00022723"/>
    </source>
</evidence>
<dbReference type="PANTHER" id="PTHR22976:SF2">
    <property type="entry name" value="BIOTIN SYNTHASE, MITOCHONDRIAL"/>
    <property type="match status" value="1"/>
</dbReference>
<evidence type="ECO:0000313" key="20">
    <source>
        <dbReference type="EMBL" id="PTQ50805.1"/>
    </source>
</evidence>
<keyword evidence="5 16" id="KW-0004">4Fe-4S</keyword>
<dbReference type="SFLD" id="SFLDS00029">
    <property type="entry name" value="Radical_SAM"/>
    <property type="match status" value="1"/>
</dbReference>
<evidence type="ECO:0000259" key="19">
    <source>
        <dbReference type="PROSITE" id="PS51918"/>
    </source>
</evidence>
<dbReference type="PIRSF" id="PIRSF001619">
    <property type="entry name" value="Biotin_synth"/>
    <property type="match status" value="1"/>
</dbReference>
<organism evidence="20 21">
    <name type="scientific">Hydrogenibacillus schlegelii</name>
    <name type="common">Bacillus schlegelii</name>
    <dbReference type="NCBI Taxonomy" id="1484"/>
    <lineage>
        <taxon>Bacteria</taxon>
        <taxon>Bacillati</taxon>
        <taxon>Bacillota</taxon>
        <taxon>Bacilli</taxon>
        <taxon>Bacillales</taxon>
        <taxon>Bacillales Family X. Incertae Sedis</taxon>
        <taxon>Hydrogenibacillus</taxon>
    </lineage>
</organism>
<evidence type="ECO:0000256" key="1">
    <source>
        <dbReference type="ARBA" id="ARBA00004942"/>
    </source>
</evidence>
<dbReference type="InterPro" id="IPR024177">
    <property type="entry name" value="Biotin_synthase"/>
</dbReference>
<keyword evidence="8 16" id="KW-0001">2Fe-2S</keyword>
<dbReference type="NCBIfam" id="TIGR00433">
    <property type="entry name" value="bioB"/>
    <property type="match status" value="1"/>
</dbReference>
<feature type="binding site" evidence="16 17">
    <location>
        <position position="134"/>
    </location>
    <ligand>
        <name>[2Fe-2S] cluster</name>
        <dbReference type="ChEBI" id="CHEBI:190135"/>
    </ligand>
</feature>
<keyword evidence="12 16" id="KW-0411">Iron-sulfur</keyword>
<dbReference type="InterPro" id="IPR010722">
    <property type="entry name" value="BATS_dom"/>
</dbReference>
<dbReference type="AlphaFoldDB" id="A0A2T5G3P9"/>
<evidence type="ECO:0000256" key="11">
    <source>
        <dbReference type="ARBA" id="ARBA00023004"/>
    </source>
</evidence>
<evidence type="ECO:0000256" key="10">
    <source>
        <dbReference type="ARBA" id="ARBA00022756"/>
    </source>
</evidence>
<evidence type="ECO:0000313" key="21">
    <source>
        <dbReference type="Proteomes" id="UP000244180"/>
    </source>
</evidence>
<dbReference type="PANTHER" id="PTHR22976">
    <property type="entry name" value="BIOTIN SYNTHASE"/>
    <property type="match status" value="1"/>
</dbReference>
<comment type="cofactor">
    <cofactor evidence="16 17">
        <name>[4Fe-4S] cluster</name>
        <dbReference type="ChEBI" id="CHEBI:49883"/>
    </cofactor>
    <text evidence="16 17">Binds 1 [4Fe-4S] cluster. The cluster is coordinated with 3 cysteines and an exchangeable S-adenosyl-L-methionine.</text>
</comment>
<evidence type="ECO:0000256" key="2">
    <source>
        <dbReference type="ARBA" id="ARBA00010765"/>
    </source>
</evidence>
<dbReference type="InterPro" id="IPR058240">
    <property type="entry name" value="rSAM_sf"/>
</dbReference>
<comment type="caution">
    <text evidence="20">The sequence shown here is derived from an EMBL/GenBank/DDBJ whole genome shotgun (WGS) entry which is preliminary data.</text>
</comment>
<feature type="region of interest" description="Disordered" evidence="18">
    <location>
        <begin position="1"/>
        <end position="24"/>
    </location>
</feature>
<evidence type="ECO:0000256" key="4">
    <source>
        <dbReference type="ARBA" id="ARBA00012236"/>
    </source>
</evidence>
<reference evidence="20 21" key="1">
    <citation type="submission" date="2017-08" db="EMBL/GenBank/DDBJ databases">
        <title>Burning lignite coal seam in the remote Altai Mountains harbors a hydrogen-driven thermophilic microbial community.</title>
        <authorList>
            <person name="Kadnikov V.V."/>
            <person name="Mardanov A.V."/>
            <person name="Ivasenko D."/>
            <person name="Beletsky A.V."/>
            <person name="Karnachuk O.V."/>
            <person name="Ravin N.V."/>
        </authorList>
    </citation>
    <scope>NUCLEOTIDE SEQUENCE [LARGE SCALE GENOMIC DNA]</scope>
    <source>
        <strain evidence="20">AL33</strain>
    </source>
</reference>
<comment type="subunit">
    <text evidence="3 16">Homodimer.</text>
</comment>
<comment type="pathway">
    <text evidence="1 16">Cofactor biosynthesis; biotin biosynthesis; biotin from 7,8-diaminononanoate: step 2/2.</text>
</comment>
<dbReference type="GO" id="GO:0051537">
    <property type="term" value="F:2 iron, 2 sulfur cluster binding"/>
    <property type="evidence" value="ECO:0007669"/>
    <property type="project" value="UniProtKB-KW"/>
</dbReference>
<comment type="cofactor">
    <cofactor evidence="17">
        <name>[2Fe-2S] cluster</name>
        <dbReference type="ChEBI" id="CHEBI:190135"/>
    </cofactor>
    <text evidence="17">Binds 1 [2Fe-2S] cluster. The cluster is coordinated with 3 cysteines and 1 arginine.</text>
</comment>
<evidence type="ECO:0000256" key="3">
    <source>
        <dbReference type="ARBA" id="ARBA00011738"/>
    </source>
</evidence>
<dbReference type="Proteomes" id="UP000244180">
    <property type="component" value="Unassembled WGS sequence"/>
</dbReference>
<dbReference type="InterPro" id="IPR013785">
    <property type="entry name" value="Aldolase_TIM"/>
</dbReference>
<keyword evidence="7 16" id="KW-0949">S-adenosyl-L-methionine</keyword>
<dbReference type="SFLD" id="SFLDG01060">
    <property type="entry name" value="BATS_domain_containing"/>
    <property type="match status" value="1"/>
</dbReference>
<dbReference type="UniPathway" id="UPA00078">
    <property type="reaction ID" value="UER00162"/>
</dbReference>
<dbReference type="EC" id="2.8.1.6" evidence="4 16"/>
<dbReference type="GO" id="GO:0004076">
    <property type="term" value="F:biotin synthase activity"/>
    <property type="evidence" value="ECO:0007669"/>
    <property type="project" value="UniProtKB-UniRule"/>
</dbReference>
<feature type="domain" description="Radical SAM core" evidence="19">
    <location>
        <begin position="72"/>
        <end position="301"/>
    </location>
</feature>
<evidence type="ECO:0000256" key="5">
    <source>
        <dbReference type="ARBA" id="ARBA00022485"/>
    </source>
</evidence>
<evidence type="ECO:0000256" key="12">
    <source>
        <dbReference type="ARBA" id="ARBA00023014"/>
    </source>
</evidence>
<evidence type="ECO:0000256" key="8">
    <source>
        <dbReference type="ARBA" id="ARBA00022714"/>
    </source>
</evidence>
<comment type="function">
    <text evidence="14 16">Catalyzes the conversion of dethiobiotin (DTB) to biotin by the insertion of a sulfur atom into dethiobiotin via a radical-based mechanism.</text>
</comment>
<dbReference type="InterPro" id="IPR006638">
    <property type="entry name" value="Elp3/MiaA/NifB-like_rSAM"/>
</dbReference>
<evidence type="ECO:0000256" key="7">
    <source>
        <dbReference type="ARBA" id="ARBA00022691"/>
    </source>
</evidence>
<dbReference type="Pfam" id="PF06968">
    <property type="entry name" value="BATS"/>
    <property type="match status" value="1"/>
</dbReference>
<dbReference type="InterPro" id="IPR002684">
    <property type="entry name" value="Biotin_synth/BioAB"/>
</dbReference>
<dbReference type="SFLD" id="SFLDG01278">
    <property type="entry name" value="biotin_synthase_like"/>
    <property type="match status" value="1"/>
</dbReference>
<evidence type="ECO:0000256" key="13">
    <source>
        <dbReference type="ARBA" id="ARBA00051157"/>
    </source>
</evidence>
<dbReference type="InterPro" id="IPR007197">
    <property type="entry name" value="rSAM"/>
</dbReference>
<dbReference type="SMART" id="SM00876">
    <property type="entry name" value="BATS"/>
    <property type="match status" value="1"/>
</dbReference>
<accession>A0A2T5G3P9</accession>
<evidence type="ECO:0000256" key="18">
    <source>
        <dbReference type="SAM" id="MobiDB-lite"/>
    </source>
</evidence>
<dbReference type="CDD" id="cd01335">
    <property type="entry name" value="Radical_SAM"/>
    <property type="match status" value="1"/>
</dbReference>
<dbReference type="SMART" id="SM00729">
    <property type="entry name" value="Elp3"/>
    <property type="match status" value="1"/>
</dbReference>
<feature type="binding site" evidence="16 17">
    <location>
        <position position="296"/>
    </location>
    <ligand>
        <name>[2Fe-2S] cluster</name>
        <dbReference type="ChEBI" id="CHEBI:190135"/>
    </ligand>
</feature>
<feature type="binding site" evidence="16 17">
    <location>
        <position position="226"/>
    </location>
    <ligand>
        <name>[2Fe-2S] cluster</name>
        <dbReference type="ChEBI" id="CHEBI:190135"/>
    </ligand>
</feature>
<evidence type="ECO:0000256" key="6">
    <source>
        <dbReference type="ARBA" id="ARBA00022679"/>
    </source>
</evidence>
<comment type="cofactor">
    <cofactor evidence="16">
        <name>[2Fe-2S] cluster</name>
        <dbReference type="ChEBI" id="CHEBI:190135"/>
    </cofactor>
    <text evidence="16">Binds 1 [2Fe-2S] cluster. The cluster is coordinated with 3 cysteines and 1 arginine.</text>
</comment>
<evidence type="ECO:0000256" key="16">
    <source>
        <dbReference type="HAMAP-Rule" id="MF_01694"/>
    </source>
</evidence>
<dbReference type="PROSITE" id="PS51918">
    <property type="entry name" value="RADICAL_SAM"/>
    <property type="match status" value="1"/>
</dbReference>
<keyword evidence="10 16" id="KW-0093">Biotin biosynthesis</keyword>
<gene>
    <name evidence="16" type="primary">bioB</name>
    <name evidence="20" type="ORF">HSCHL_2572</name>
</gene>
<feature type="binding site" evidence="16 17">
    <location>
        <position position="97"/>
    </location>
    <ligand>
        <name>[4Fe-4S] cluster</name>
        <dbReference type="ChEBI" id="CHEBI:49883"/>
        <note>4Fe-4S-S-AdoMet</note>
    </ligand>
</feature>
<proteinExistence type="inferred from homology"/>
<dbReference type="EMBL" id="PEBV01000073">
    <property type="protein sequence ID" value="PTQ50805.1"/>
    <property type="molecule type" value="Genomic_DNA"/>
</dbReference>
<sequence>MDTTRKASTEAGKTDATAPPEALDDPAFFDRLAERALRDEPPTPEEAEAVLRAPDEALLSLLDAAYRVRRHFYGKRVRLNMIINAKSGLCPEDCAYCAQSAVSTAKIAKYPLVDAETLIAGAERAKALGAGTYCIVASGRGPTPAELARLADAVREIKRRTGLTVCTSLGILTEEKAKLLKAAGVDRVNHNLNTAEGHYPTIATTHTYADRVATVERVKAAGLSPCSGFIIGMGESIREIVDMAFAARALDVDSIPLNFLHPVPGTPLGDRPFVEPRFALKVVALFRFVNPTKEIRVAGGREETFRSLQPLLLFAANSIFIGDYLTTPGQKPEADRAMIEDLGFELDRPPEP</sequence>
<protein>
    <recommendedName>
        <fullName evidence="15 16">Biotin synthase</fullName>
        <ecNumber evidence="4 16">2.8.1.6</ecNumber>
    </recommendedName>
</protein>